<keyword evidence="3" id="KW-0547">Nucleotide-binding</keyword>
<accession>A0A9N8EL75</accession>
<name>A0A9N8EL75_9STRA</name>
<dbReference type="PANTHER" id="PTHR48056">
    <property type="entry name" value="LRR RECEPTOR-LIKE SERINE/THREONINE-PROTEIN KINASE-RELATED"/>
    <property type="match status" value="1"/>
</dbReference>
<dbReference type="SUPFAM" id="SSF52047">
    <property type="entry name" value="RNI-like"/>
    <property type="match status" value="1"/>
</dbReference>
<organism evidence="7 8">
    <name type="scientific">Seminavis robusta</name>
    <dbReference type="NCBI Taxonomy" id="568900"/>
    <lineage>
        <taxon>Eukaryota</taxon>
        <taxon>Sar</taxon>
        <taxon>Stramenopiles</taxon>
        <taxon>Ochrophyta</taxon>
        <taxon>Bacillariophyta</taxon>
        <taxon>Bacillariophyceae</taxon>
        <taxon>Bacillariophycidae</taxon>
        <taxon>Naviculales</taxon>
        <taxon>Naviculaceae</taxon>
        <taxon>Seminavis</taxon>
    </lineage>
</organism>
<gene>
    <name evidence="7" type="ORF">SEMRO_1113_G242630.1</name>
</gene>
<evidence type="ECO:0000256" key="5">
    <source>
        <dbReference type="SAM" id="MobiDB-lite"/>
    </source>
</evidence>
<dbReference type="EMBL" id="CAICTM010001111">
    <property type="protein sequence ID" value="CAB9520550.1"/>
    <property type="molecule type" value="Genomic_DNA"/>
</dbReference>
<keyword evidence="8" id="KW-1185">Reference proteome</keyword>
<dbReference type="Gene3D" id="3.80.10.10">
    <property type="entry name" value="Ribonuclease Inhibitor"/>
    <property type="match status" value="1"/>
</dbReference>
<dbReference type="InterPro" id="IPR050647">
    <property type="entry name" value="Plant_LRR-RLKs"/>
</dbReference>
<keyword evidence="6" id="KW-1133">Transmembrane helix</keyword>
<dbReference type="OrthoDB" id="687555at2759"/>
<dbReference type="AlphaFoldDB" id="A0A9N8EL75"/>
<sequence length="558" mass="60961">MDQEKETPQKRPSVPPADAQALAERLDGLEATAASVGVPSLPPPLADVPSKDSARDEDDGTEKKQKRADDKDARGLLNEDVLNQIEPLPVPSQSGNSQPGAYSVGEPARLRGIQAVSFRSSAQMEEGSTPLTTANVIMGATLVDYNGEEAHMMEVGHMTVDCQTTSGEEVVVDAKILSESNHEQPIPMLCKILIIAFIFVSAVLCALVLGVSSSSSSNPDGIDDGNPSPPILEITVGTLYPPFQDHLPAATIKAIQDVDSPLYEANRWMLQDPNLKNYPRERQRQRFYMAMLYYATNGDSWLQQDGWMSYNISECQWFTSSSYSTDYPYYWGHVCNENQTVVSLSLAKNNLTGSLPIFPTELLPKLQVFDIAENHIASSLPPFNSSPHLQVLAFSRNEFSSRLRANGGFNFPKLQVLRSDGNRLQSGVPNRMAYMLEHFQHSLEIANSTDNLFSGAIPPSLGLCTKLIYFSRGNFLKGTIPSEIGLMAEKLQHFDVSKNVDIHGTLPVELGALTALTRLDIAGTTITGPIPEALCDQARLGILDIAANCSLVDCCHHK</sequence>
<keyword evidence="6" id="KW-0812">Transmembrane</keyword>
<dbReference type="PANTHER" id="PTHR48056:SF81">
    <property type="entry name" value="RECEPTOR PROTEIN-TYROSINE KINASE CEPR1"/>
    <property type="match status" value="1"/>
</dbReference>
<comment type="caution">
    <text evidence="7">The sequence shown here is derived from an EMBL/GenBank/DDBJ whole genome shotgun (WGS) entry which is preliminary data.</text>
</comment>
<evidence type="ECO:0000256" key="3">
    <source>
        <dbReference type="ARBA" id="ARBA00022741"/>
    </source>
</evidence>
<dbReference type="Proteomes" id="UP001153069">
    <property type="component" value="Unassembled WGS sequence"/>
</dbReference>
<protein>
    <submittedName>
        <fullName evidence="7">Leucine Rich Repeat</fullName>
    </submittedName>
</protein>
<evidence type="ECO:0000256" key="4">
    <source>
        <dbReference type="ARBA" id="ARBA00022840"/>
    </source>
</evidence>
<evidence type="ECO:0000256" key="1">
    <source>
        <dbReference type="ARBA" id="ARBA00022614"/>
    </source>
</evidence>
<evidence type="ECO:0000256" key="2">
    <source>
        <dbReference type="ARBA" id="ARBA00022737"/>
    </source>
</evidence>
<feature type="transmembrane region" description="Helical" evidence="6">
    <location>
        <begin position="192"/>
        <end position="211"/>
    </location>
</feature>
<keyword evidence="1" id="KW-0433">Leucine-rich repeat</keyword>
<keyword evidence="6" id="KW-0472">Membrane</keyword>
<keyword evidence="2" id="KW-0677">Repeat</keyword>
<dbReference type="GO" id="GO:0005524">
    <property type="term" value="F:ATP binding"/>
    <property type="evidence" value="ECO:0007669"/>
    <property type="project" value="UniProtKB-KW"/>
</dbReference>
<evidence type="ECO:0000256" key="6">
    <source>
        <dbReference type="SAM" id="Phobius"/>
    </source>
</evidence>
<evidence type="ECO:0000313" key="8">
    <source>
        <dbReference type="Proteomes" id="UP001153069"/>
    </source>
</evidence>
<proteinExistence type="predicted"/>
<feature type="compositionally biased region" description="Basic and acidic residues" evidence="5">
    <location>
        <begin position="61"/>
        <end position="74"/>
    </location>
</feature>
<dbReference type="InterPro" id="IPR032675">
    <property type="entry name" value="LRR_dom_sf"/>
</dbReference>
<reference evidence="7" key="1">
    <citation type="submission" date="2020-06" db="EMBL/GenBank/DDBJ databases">
        <authorList>
            <consortium name="Plant Systems Biology data submission"/>
        </authorList>
    </citation>
    <scope>NUCLEOTIDE SEQUENCE</scope>
    <source>
        <strain evidence="7">D6</strain>
    </source>
</reference>
<evidence type="ECO:0000313" key="7">
    <source>
        <dbReference type="EMBL" id="CAB9520550.1"/>
    </source>
</evidence>
<keyword evidence="4" id="KW-0067">ATP-binding</keyword>
<feature type="region of interest" description="Disordered" evidence="5">
    <location>
        <begin position="1"/>
        <end position="77"/>
    </location>
</feature>